<dbReference type="Proteomes" id="UP000318431">
    <property type="component" value="Unassembled WGS sequence"/>
</dbReference>
<dbReference type="EMBL" id="VLLB01000004">
    <property type="protein sequence ID" value="TWI65456.1"/>
    <property type="molecule type" value="Genomic_DNA"/>
</dbReference>
<evidence type="ECO:0000313" key="3">
    <source>
        <dbReference type="EMBL" id="TWI65456.1"/>
    </source>
</evidence>
<accession>A0A562RAQ0</accession>
<evidence type="ECO:0000259" key="2">
    <source>
        <dbReference type="Pfam" id="PF06439"/>
    </source>
</evidence>
<keyword evidence="4" id="KW-1185">Reference proteome</keyword>
<feature type="signal peptide" evidence="1">
    <location>
        <begin position="1"/>
        <end position="27"/>
    </location>
</feature>
<evidence type="ECO:0000313" key="4">
    <source>
        <dbReference type="Proteomes" id="UP000318431"/>
    </source>
</evidence>
<gene>
    <name evidence="3" type="ORF">IP91_02866</name>
</gene>
<dbReference type="AlphaFoldDB" id="A0A562RAQ0"/>
<protein>
    <submittedName>
        <fullName evidence="3">Uncharacterized protein DUF1080</fullName>
    </submittedName>
</protein>
<name>A0A562RAQ0_9BURK</name>
<feature type="domain" description="3-keto-alpha-glucoside-1,2-lyase/3-keto-2-hydroxy-glucal hydratase" evidence="2">
    <location>
        <begin position="33"/>
        <end position="218"/>
    </location>
</feature>
<sequence length="221" mass="23561">MRMTNTRLCTGLLALCAALQGCAPAQVATDAPQPLFNGRDLAGWELRTEPKAPAPDVFKVQPDGVIAAAGNPGGFLATTDSYRNYRLHVEWRWSGKPGNGGVLLHVSDGPMDRVWPLSIQVQTKKGAVGDLLPMANATFTEPPTSAPGTQPIIKAHTAADSERPAGEWNSADIVSRDGTIEVTINGVAQNRITNARPAEGKIGFQLEGAPYELRNVTLQKL</sequence>
<feature type="chain" id="PRO_5021879908" evidence="1">
    <location>
        <begin position="28"/>
        <end position="221"/>
    </location>
</feature>
<comment type="caution">
    <text evidence="3">The sequence shown here is derived from an EMBL/GenBank/DDBJ whole genome shotgun (WGS) entry which is preliminary data.</text>
</comment>
<proteinExistence type="predicted"/>
<dbReference type="PROSITE" id="PS51257">
    <property type="entry name" value="PROKAR_LIPOPROTEIN"/>
    <property type="match status" value="1"/>
</dbReference>
<keyword evidence="1" id="KW-0732">Signal</keyword>
<dbReference type="GO" id="GO:0016787">
    <property type="term" value="F:hydrolase activity"/>
    <property type="evidence" value="ECO:0007669"/>
    <property type="project" value="InterPro"/>
</dbReference>
<dbReference type="Pfam" id="PF06439">
    <property type="entry name" value="3keto-disac_hyd"/>
    <property type="match status" value="1"/>
</dbReference>
<dbReference type="InterPro" id="IPR010496">
    <property type="entry name" value="AL/BT2_dom"/>
</dbReference>
<evidence type="ECO:0000256" key="1">
    <source>
        <dbReference type="SAM" id="SignalP"/>
    </source>
</evidence>
<reference evidence="3 4" key="1">
    <citation type="journal article" date="2015" name="Stand. Genomic Sci.">
        <title>Genomic Encyclopedia of Bacterial and Archaeal Type Strains, Phase III: the genomes of soil and plant-associated and newly described type strains.</title>
        <authorList>
            <person name="Whitman W.B."/>
            <person name="Woyke T."/>
            <person name="Klenk H.P."/>
            <person name="Zhou Y."/>
            <person name="Lilburn T.G."/>
            <person name="Beck B.J."/>
            <person name="De Vos P."/>
            <person name="Vandamme P."/>
            <person name="Eisen J.A."/>
            <person name="Garrity G."/>
            <person name="Hugenholtz P."/>
            <person name="Kyrpides N.C."/>
        </authorList>
    </citation>
    <scope>NUCLEOTIDE SEQUENCE [LARGE SCALE GENOMIC DNA]</scope>
    <source>
        <strain evidence="3 4">CGMCC 1.10822</strain>
    </source>
</reference>
<organism evidence="3 4">
    <name type="scientific">Pseudoduganella lurida</name>
    <dbReference type="NCBI Taxonomy" id="1036180"/>
    <lineage>
        <taxon>Bacteria</taxon>
        <taxon>Pseudomonadati</taxon>
        <taxon>Pseudomonadota</taxon>
        <taxon>Betaproteobacteria</taxon>
        <taxon>Burkholderiales</taxon>
        <taxon>Oxalobacteraceae</taxon>
        <taxon>Telluria group</taxon>
        <taxon>Pseudoduganella</taxon>
    </lineage>
</organism>
<dbReference type="Gene3D" id="2.60.120.560">
    <property type="entry name" value="Exo-inulinase, domain 1"/>
    <property type="match status" value="1"/>
</dbReference>